<evidence type="ECO:0000256" key="1">
    <source>
        <dbReference type="SAM" id="MobiDB-lite"/>
    </source>
</evidence>
<dbReference type="InterPro" id="IPR053234">
    <property type="entry name" value="RPM1_Interactor"/>
</dbReference>
<gene>
    <name evidence="2" type="ORF">QYE76_017943</name>
</gene>
<dbReference type="AlphaFoldDB" id="A0AAD8QHT2"/>
<accession>A0AAD8QHT2</accession>
<evidence type="ECO:0000313" key="3">
    <source>
        <dbReference type="Proteomes" id="UP001231189"/>
    </source>
</evidence>
<feature type="compositionally biased region" description="Polar residues" evidence="1">
    <location>
        <begin position="1"/>
        <end position="20"/>
    </location>
</feature>
<dbReference type="PANTHER" id="PTHR33443:SF30">
    <property type="entry name" value="SARCOSINE DEHYDROGENASE-2C PROTEIN"/>
    <property type="match status" value="1"/>
</dbReference>
<protein>
    <submittedName>
        <fullName evidence="2">Uncharacterized protein</fullName>
    </submittedName>
</protein>
<keyword evidence="3" id="KW-1185">Reference proteome</keyword>
<dbReference type="PANTHER" id="PTHR33443">
    <property type="entry name" value="ZGC:112980"/>
    <property type="match status" value="1"/>
</dbReference>
<reference evidence="2" key="1">
    <citation type="submission" date="2023-07" db="EMBL/GenBank/DDBJ databases">
        <title>A chromosome-level genome assembly of Lolium multiflorum.</title>
        <authorList>
            <person name="Chen Y."/>
            <person name="Copetti D."/>
            <person name="Kolliker R."/>
            <person name="Studer B."/>
        </authorList>
    </citation>
    <scope>NUCLEOTIDE SEQUENCE</scope>
    <source>
        <strain evidence="2">02402/16</strain>
        <tissue evidence="2">Leaf</tissue>
    </source>
</reference>
<comment type="caution">
    <text evidence="2">The sequence shown here is derived from an EMBL/GenBank/DDBJ whole genome shotgun (WGS) entry which is preliminary data.</text>
</comment>
<organism evidence="2 3">
    <name type="scientific">Lolium multiflorum</name>
    <name type="common">Italian ryegrass</name>
    <name type="synonym">Lolium perenne subsp. multiflorum</name>
    <dbReference type="NCBI Taxonomy" id="4521"/>
    <lineage>
        <taxon>Eukaryota</taxon>
        <taxon>Viridiplantae</taxon>
        <taxon>Streptophyta</taxon>
        <taxon>Embryophyta</taxon>
        <taxon>Tracheophyta</taxon>
        <taxon>Spermatophyta</taxon>
        <taxon>Magnoliopsida</taxon>
        <taxon>Liliopsida</taxon>
        <taxon>Poales</taxon>
        <taxon>Poaceae</taxon>
        <taxon>BOP clade</taxon>
        <taxon>Pooideae</taxon>
        <taxon>Poodae</taxon>
        <taxon>Poeae</taxon>
        <taxon>Poeae Chloroplast Group 2 (Poeae type)</taxon>
        <taxon>Loliodinae</taxon>
        <taxon>Loliinae</taxon>
        <taxon>Lolium</taxon>
    </lineage>
</organism>
<feature type="region of interest" description="Disordered" evidence="1">
    <location>
        <begin position="1"/>
        <end position="124"/>
    </location>
</feature>
<feature type="compositionally biased region" description="Pro residues" evidence="1">
    <location>
        <begin position="44"/>
        <end position="57"/>
    </location>
</feature>
<sequence length="255" mass="27121">MARVSKTTPAAAASRTNVTTPAAPPAPRSRQKKTKTPPAAARPAPEPAPAPAPPKPMAPRAAPKSRTKKTPAAATPPAPAPAPAKKTVPPGAEVIEIPDYPTPARSGKKGDRKRAAASSPSSPIDVDEIEMWTPRQKIRVDEDCCILSADPLAADKPRPVVVPAADDDDDCVALAERGQVACRDFPHARHACAKYPFASTPHHSHCEQCYCFVCDIAAPCATWKGHANYGHCHASDKDKFWMTMRGVARAKLQKT</sequence>
<dbReference type="Proteomes" id="UP001231189">
    <property type="component" value="Unassembled WGS sequence"/>
</dbReference>
<proteinExistence type="predicted"/>
<name>A0AAD8QHT2_LOLMU</name>
<evidence type="ECO:0000313" key="2">
    <source>
        <dbReference type="EMBL" id="KAK1602441.1"/>
    </source>
</evidence>
<dbReference type="EMBL" id="JAUUTY010000255">
    <property type="protein sequence ID" value="KAK1602441.1"/>
    <property type="molecule type" value="Genomic_DNA"/>
</dbReference>